<keyword evidence="2" id="KW-0732">Signal</keyword>
<reference evidence="3 4" key="1">
    <citation type="submission" date="2015-09" db="EMBL/GenBank/DDBJ databases">
        <title>Trachymyrmex cornetzi WGS genome.</title>
        <authorList>
            <person name="Nygaard S."/>
            <person name="Hu H."/>
            <person name="Boomsma J."/>
            <person name="Zhang G."/>
        </authorList>
    </citation>
    <scope>NUCLEOTIDE SEQUENCE [LARGE SCALE GENOMIC DNA]</scope>
    <source>
        <strain evidence="3">Tcor2-1</strain>
        <tissue evidence="3">Whole body</tissue>
    </source>
</reference>
<organism evidence="3 4">
    <name type="scientific">Trachymyrmex cornetzi</name>
    <dbReference type="NCBI Taxonomy" id="471704"/>
    <lineage>
        <taxon>Eukaryota</taxon>
        <taxon>Metazoa</taxon>
        <taxon>Ecdysozoa</taxon>
        <taxon>Arthropoda</taxon>
        <taxon>Hexapoda</taxon>
        <taxon>Insecta</taxon>
        <taxon>Pterygota</taxon>
        <taxon>Neoptera</taxon>
        <taxon>Endopterygota</taxon>
        <taxon>Hymenoptera</taxon>
        <taxon>Apocrita</taxon>
        <taxon>Aculeata</taxon>
        <taxon>Formicoidea</taxon>
        <taxon>Formicidae</taxon>
        <taxon>Myrmicinae</taxon>
        <taxon>Trachymyrmex</taxon>
    </lineage>
</organism>
<evidence type="ECO:0000313" key="4">
    <source>
        <dbReference type="Proteomes" id="UP000078492"/>
    </source>
</evidence>
<keyword evidence="4" id="KW-1185">Reference proteome</keyword>
<feature type="signal peptide" evidence="2">
    <location>
        <begin position="1"/>
        <end position="23"/>
    </location>
</feature>
<dbReference type="AlphaFoldDB" id="A0A151J839"/>
<evidence type="ECO:0008006" key="5">
    <source>
        <dbReference type="Google" id="ProtNLM"/>
    </source>
</evidence>
<proteinExistence type="predicted"/>
<evidence type="ECO:0000256" key="2">
    <source>
        <dbReference type="SAM" id="SignalP"/>
    </source>
</evidence>
<sequence length="610" mass="68245">MDCRIKGIIAIIILIISMPETHGIIGYDCGSTAANLTTLSLVNVEECDIPNQQVNSTKVYVQLFQLNDFNSVKVIQCKVEIDRTVKKCGMFSHTLDVYNGQFSYIADITRDACRHMHTYGTFEIAGTRILGLKSNQTASRPIVLAGHVDNDGGCSGSVYSDPYGTWGNVIVLGSLKITLQDYVAEVRINTNRVHLRSGVSCELSSTYCTDIEGGDTFWDPLPVDNCKLTDYDVLYNGYANKILDLTNERSQTVHSINTHLFSYVNSKFVYVERHIRTQINQLYCNILLQQCQIEYRTMQNALAIAARSPDIFSYHFMKGPEYMALLAGEVIHMVKCVPVEVKLARTNECYEQLPVLRGNDTYFLTPQTHILIRHGTQITCNSFAPTMYLLGDTRYKIMPKPVETVPPTIMQPSTKPSWNYVSPGALATSGIYSQSDLEELKDHIMFPAERPAILNTVARGILGQITVLNGGSLSNFLDEASIEKIAMSAWTKFWNKFTIFGNISAGLIGIYLIGRLIKLFLDTFVHGYALHTVYGWSVYLIGAIWDSLTQFLLHLGKDRSKYGKPSAPDAPENDDPKNGDTLTLTEMKTERTYPPLPTVKTTAYSLELRS</sequence>
<evidence type="ECO:0000256" key="1">
    <source>
        <dbReference type="SAM" id="MobiDB-lite"/>
    </source>
</evidence>
<feature type="region of interest" description="Disordered" evidence="1">
    <location>
        <begin position="563"/>
        <end position="596"/>
    </location>
</feature>
<dbReference type="Pfam" id="PF24664">
    <property type="entry name" value="Monjiviricetes_fusion"/>
    <property type="match status" value="1"/>
</dbReference>
<accession>A0A151J839</accession>
<evidence type="ECO:0000313" key="3">
    <source>
        <dbReference type="EMBL" id="KYN20071.1"/>
    </source>
</evidence>
<dbReference type="STRING" id="471704.A0A151J839"/>
<gene>
    <name evidence="3" type="ORF">ALC57_07577</name>
</gene>
<protein>
    <recommendedName>
        <fullName evidence="5">Glycoprotein</fullName>
    </recommendedName>
</protein>
<feature type="chain" id="PRO_5016351138" description="Glycoprotein" evidence="2">
    <location>
        <begin position="24"/>
        <end position="610"/>
    </location>
</feature>
<dbReference type="EMBL" id="KQ979636">
    <property type="protein sequence ID" value="KYN20071.1"/>
    <property type="molecule type" value="Genomic_DNA"/>
</dbReference>
<name>A0A151J839_9HYME</name>
<dbReference type="Proteomes" id="UP000078492">
    <property type="component" value="Unassembled WGS sequence"/>
</dbReference>